<dbReference type="STRING" id="574096.HA38_01130"/>
<keyword evidence="1" id="KW-0378">Hydrolase</keyword>
<feature type="domain" description="Alpha/beta hydrolase fold-3" evidence="2">
    <location>
        <begin position="119"/>
        <end position="328"/>
    </location>
</feature>
<dbReference type="Gene3D" id="3.40.50.1820">
    <property type="entry name" value="alpha/beta hydrolase"/>
    <property type="match status" value="1"/>
</dbReference>
<protein>
    <submittedName>
        <fullName evidence="3">Acetyl esterase/lipase</fullName>
    </submittedName>
</protein>
<sequence length="354" mass="38797">MIMTCRQALSAGHVISASAMLMRQTDCHLNPKEKVDLNTLHLVDPELLPALANSAPLELTPETIVALRRERQDAAVKQVQTYRDGGLYIEEHSIDSPDHPPVRVCVITPVCTTPRRMGILHIHGGGHLFGSPEQSLSLTSVTALRHNCVVVSVDYRLSPETVFPGSLEDCYVVLNWMVRQADMLGIDPAHIGLMGDSAGAGLAASLALLARDRDGPKLAFQNLMFPMLDDRTVTETHPNPVTGEFAWTREYNRIGWTALLGEEPGSETISPYAAPARASNLAGLPPVWIGVGTLDLFLDENLDYAQRLIRAGVAVELHVWPGAFHGFHASDTAAVSRQARELRQRWLSRFNPCP</sequence>
<organism evidence="3 4">
    <name type="scientific">Pantoea allii</name>
    <dbReference type="NCBI Taxonomy" id="574096"/>
    <lineage>
        <taxon>Bacteria</taxon>
        <taxon>Pseudomonadati</taxon>
        <taxon>Pseudomonadota</taxon>
        <taxon>Gammaproteobacteria</taxon>
        <taxon>Enterobacterales</taxon>
        <taxon>Erwiniaceae</taxon>
        <taxon>Pantoea</taxon>
    </lineage>
</organism>
<proteinExistence type="predicted"/>
<name>A0A2V2BM89_9GAMM</name>
<dbReference type="PANTHER" id="PTHR48081">
    <property type="entry name" value="AB HYDROLASE SUPERFAMILY PROTEIN C4A8.06C"/>
    <property type="match status" value="1"/>
</dbReference>
<dbReference type="SUPFAM" id="SSF53474">
    <property type="entry name" value="alpha/beta-Hydrolases"/>
    <property type="match status" value="1"/>
</dbReference>
<accession>A0A2V2BM89</accession>
<evidence type="ECO:0000256" key="1">
    <source>
        <dbReference type="ARBA" id="ARBA00022801"/>
    </source>
</evidence>
<comment type="caution">
    <text evidence="3">The sequence shown here is derived from an EMBL/GenBank/DDBJ whole genome shotgun (WGS) entry which is preliminary data.</text>
</comment>
<dbReference type="InterPro" id="IPR050300">
    <property type="entry name" value="GDXG_lipolytic_enzyme"/>
</dbReference>
<dbReference type="InterPro" id="IPR029058">
    <property type="entry name" value="AB_hydrolase_fold"/>
</dbReference>
<gene>
    <name evidence="3" type="ORF">C7431_101143</name>
</gene>
<dbReference type="Proteomes" id="UP000245981">
    <property type="component" value="Unassembled WGS sequence"/>
</dbReference>
<dbReference type="PANTHER" id="PTHR48081:SF8">
    <property type="entry name" value="ALPHA_BETA HYDROLASE FOLD-3 DOMAIN-CONTAINING PROTEIN-RELATED"/>
    <property type="match status" value="1"/>
</dbReference>
<dbReference type="EMBL" id="QGHF01000001">
    <property type="protein sequence ID" value="PWL00338.1"/>
    <property type="molecule type" value="Genomic_DNA"/>
</dbReference>
<reference evidence="3 4" key="1">
    <citation type="submission" date="2018-05" db="EMBL/GenBank/DDBJ databases">
        <title>Genomic Encyclopedia of Type Strains, Phase IV (KMG-V): Genome sequencing to study the core and pangenomes of soil and plant-associated prokaryotes.</title>
        <authorList>
            <person name="Whitman W."/>
        </authorList>
    </citation>
    <scope>NUCLEOTIDE SEQUENCE [LARGE SCALE GENOMIC DNA]</scope>
    <source>
        <strain evidence="3 4">PNA 200-10</strain>
    </source>
</reference>
<evidence type="ECO:0000259" key="2">
    <source>
        <dbReference type="Pfam" id="PF07859"/>
    </source>
</evidence>
<dbReference type="Pfam" id="PF07859">
    <property type="entry name" value="Abhydrolase_3"/>
    <property type="match status" value="1"/>
</dbReference>
<dbReference type="InterPro" id="IPR013094">
    <property type="entry name" value="AB_hydrolase_3"/>
</dbReference>
<dbReference type="AlphaFoldDB" id="A0A2V2BM89"/>
<dbReference type="GO" id="GO:0016787">
    <property type="term" value="F:hydrolase activity"/>
    <property type="evidence" value="ECO:0007669"/>
    <property type="project" value="UniProtKB-KW"/>
</dbReference>
<evidence type="ECO:0000313" key="4">
    <source>
        <dbReference type="Proteomes" id="UP000245981"/>
    </source>
</evidence>
<evidence type="ECO:0000313" key="3">
    <source>
        <dbReference type="EMBL" id="PWL00338.1"/>
    </source>
</evidence>